<organism evidence="1 2">
    <name type="scientific">Aggregatibacter aphrophilus</name>
    <name type="common">Haemophilus aphrophilus</name>
    <dbReference type="NCBI Taxonomy" id="732"/>
    <lineage>
        <taxon>Bacteria</taxon>
        <taxon>Pseudomonadati</taxon>
        <taxon>Pseudomonadota</taxon>
        <taxon>Gammaproteobacteria</taxon>
        <taxon>Pasteurellales</taxon>
        <taxon>Pasteurellaceae</taxon>
        <taxon>Aggregatibacter</taxon>
    </lineage>
</organism>
<proteinExistence type="predicted"/>
<evidence type="ECO:0000313" key="1">
    <source>
        <dbReference type="EMBL" id="SSY94824.1"/>
    </source>
</evidence>
<dbReference type="EMBL" id="UFSP01000001">
    <property type="protein sequence ID" value="SSY94824.1"/>
    <property type="molecule type" value="Genomic_DNA"/>
</dbReference>
<reference evidence="1 2" key="1">
    <citation type="submission" date="2018-06" db="EMBL/GenBank/DDBJ databases">
        <authorList>
            <consortium name="Pathogen Informatics"/>
            <person name="Doyle S."/>
        </authorList>
    </citation>
    <scope>NUCLEOTIDE SEQUENCE [LARGE SCALE GENOMIC DNA]</scope>
    <source>
        <strain evidence="1 2">NCTC5908</strain>
    </source>
</reference>
<accession>A0A336N6J4</accession>
<name>A0A336N6J4_AGGAP</name>
<protein>
    <submittedName>
        <fullName evidence="1">Uncharacterized protein</fullName>
    </submittedName>
</protein>
<evidence type="ECO:0000313" key="2">
    <source>
        <dbReference type="Proteomes" id="UP000253728"/>
    </source>
</evidence>
<dbReference type="AlphaFoldDB" id="A0A336N6J4"/>
<dbReference type="Proteomes" id="UP000253728">
    <property type="component" value="Unassembled WGS sequence"/>
</dbReference>
<gene>
    <name evidence="1" type="ORF">NCTC5908_01038</name>
</gene>
<sequence>MSKKEKLFEHILKVNKPQNEPQRNLEEIKKEVESFKDNTSVEIPNIPLLQFDKKILRVILYSIQQLWEILTVK</sequence>